<dbReference type="SUPFAM" id="SSF81653">
    <property type="entry name" value="Calcium ATPase, transduction domain A"/>
    <property type="match status" value="1"/>
</dbReference>
<dbReference type="InterPro" id="IPR008250">
    <property type="entry name" value="ATPase_P-typ_transduc_dom_A_sf"/>
</dbReference>
<evidence type="ECO:0000256" key="1">
    <source>
        <dbReference type="ARBA" id="ARBA00004651"/>
    </source>
</evidence>
<dbReference type="GO" id="GO:0005886">
    <property type="term" value="C:plasma membrane"/>
    <property type="evidence" value="ECO:0007669"/>
    <property type="project" value="UniProtKB-SubCell"/>
</dbReference>
<dbReference type="InterPro" id="IPR001757">
    <property type="entry name" value="P_typ_ATPase"/>
</dbReference>
<feature type="domain" description="Cation-transporting P-type ATPase N-terminal" evidence="17">
    <location>
        <begin position="159"/>
        <end position="234"/>
    </location>
</feature>
<evidence type="ECO:0000256" key="5">
    <source>
        <dbReference type="ARBA" id="ARBA00022692"/>
    </source>
</evidence>
<keyword evidence="12" id="KW-0186">Copper</keyword>
<evidence type="ECO:0000256" key="2">
    <source>
        <dbReference type="ARBA" id="ARBA00012517"/>
    </source>
</evidence>
<proteinExistence type="predicted"/>
<dbReference type="GO" id="GO:0005524">
    <property type="term" value="F:ATP binding"/>
    <property type="evidence" value="ECO:0007669"/>
    <property type="project" value="UniProtKB-KW"/>
</dbReference>
<dbReference type="InterPro" id="IPR023299">
    <property type="entry name" value="ATPase_P-typ_cyto_dom_N"/>
</dbReference>
<dbReference type="NCBIfam" id="TIGR01494">
    <property type="entry name" value="ATPase_P-type"/>
    <property type="match status" value="1"/>
</dbReference>
<dbReference type="GO" id="GO:0006883">
    <property type="term" value="P:intracellular sodium ion homeostasis"/>
    <property type="evidence" value="ECO:0007669"/>
    <property type="project" value="TreeGrafter"/>
</dbReference>
<keyword evidence="6" id="KW-0479">Metal-binding</keyword>
<evidence type="ECO:0000256" key="16">
    <source>
        <dbReference type="SAM" id="Phobius"/>
    </source>
</evidence>
<dbReference type="GO" id="GO:0046872">
    <property type="term" value="F:metal ion binding"/>
    <property type="evidence" value="ECO:0007669"/>
    <property type="project" value="UniProtKB-KW"/>
</dbReference>
<keyword evidence="11 16" id="KW-1133">Transmembrane helix</keyword>
<dbReference type="SUPFAM" id="SSF81665">
    <property type="entry name" value="Calcium ATPase, transmembrane domain M"/>
    <property type="match status" value="1"/>
</dbReference>
<accession>F2TY74</accession>
<dbReference type="InterPro" id="IPR018303">
    <property type="entry name" value="ATPase_P-typ_P_site"/>
</dbReference>
<dbReference type="Pfam" id="PF13246">
    <property type="entry name" value="Cation_ATPase"/>
    <property type="match status" value="1"/>
</dbReference>
<evidence type="ECO:0000256" key="6">
    <source>
        <dbReference type="ARBA" id="ARBA00022723"/>
    </source>
</evidence>
<dbReference type="InterPro" id="IPR036412">
    <property type="entry name" value="HAD-like_sf"/>
</dbReference>
<keyword evidence="19" id="KW-1185">Reference proteome</keyword>
<evidence type="ECO:0000256" key="3">
    <source>
        <dbReference type="ARBA" id="ARBA00022448"/>
    </source>
</evidence>
<dbReference type="PRINTS" id="PR00119">
    <property type="entry name" value="CATATPASE"/>
</dbReference>
<dbReference type="Gene3D" id="1.20.1110.10">
    <property type="entry name" value="Calcium-transporting ATPase, transmembrane domain"/>
    <property type="match status" value="1"/>
</dbReference>
<keyword evidence="4" id="KW-1003">Cell membrane</keyword>
<keyword evidence="7" id="KW-0547">Nucleotide-binding</keyword>
<dbReference type="GO" id="GO:1902600">
    <property type="term" value="P:proton transmembrane transport"/>
    <property type="evidence" value="ECO:0007669"/>
    <property type="project" value="TreeGrafter"/>
</dbReference>
<dbReference type="InParanoid" id="F2TY74"/>
<keyword evidence="3" id="KW-0813">Transport</keyword>
<dbReference type="KEGG" id="sre:PTSG_01035"/>
<gene>
    <name evidence="18" type="ORF">PTSG_01035</name>
</gene>
<reference evidence="18" key="1">
    <citation type="submission" date="2009-08" db="EMBL/GenBank/DDBJ databases">
        <title>Annotation of Salpingoeca rosetta.</title>
        <authorList>
            <consortium name="The Broad Institute Genome Sequencing Platform"/>
            <person name="Russ C."/>
            <person name="Cuomo C."/>
            <person name="Burger G."/>
            <person name="Gray M.W."/>
            <person name="Holland P.W.H."/>
            <person name="King N."/>
            <person name="Lang F.B.F."/>
            <person name="Roger A.J."/>
            <person name="Ruiz-Trillo I."/>
            <person name="Young S.K."/>
            <person name="Zeng Q."/>
            <person name="Gargeya S."/>
            <person name="Alvarado L."/>
            <person name="Berlin A."/>
            <person name="Chapman S.B."/>
            <person name="Chen Z."/>
            <person name="Freedman E."/>
            <person name="Gellesch M."/>
            <person name="Goldberg J."/>
            <person name="Griggs A."/>
            <person name="Gujja S."/>
            <person name="Heilman E."/>
            <person name="Heiman D."/>
            <person name="Howarth C."/>
            <person name="Mehta T."/>
            <person name="Neiman D."/>
            <person name="Pearson M."/>
            <person name="Roberts A."/>
            <person name="Saif S."/>
            <person name="Shea T."/>
            <person name="Shenoy N."/>
            <person name="Sisk P."/>
            <person name="Stolte C."/>
            <person name="Sykes S."/>
            <person name="White J."/>
            <person name="Yandava C."/>
            <person name="Haas B."/>
            <person name="Nusbaum C."/>
            <person name="Birren B."/>
        </authorList>
    </citation>
    <scope>NUCLEOTIDE SEQUENCE [LARGE SCALE GENOMIC DNA]</scope>
    <source>
        <strain evidence="18">ATCC 50818</strain>
    </source>
</reference>
<feature type="compositionally biased region" description="Basic and acidic residues" evidence="15">
    <location>
        <begin position="19"/>
        <end position="31"/>
    </location>
</feature>
<feature type="transmembrane region" description="Helical" evidence="16">
    <location>
        <begin position="412"/>
        <end position="437"/>
    </location>
</feature>
<feature type="transmembrane region" description="Helical" evidence="16">
    <location>
        <begin position="443"/>
        <end position="467"/>
    </location>
</feature>
<organism evidence="19">
    <name type="scientific">Salpingoeca rosetta (strain ATCC 50818 / BSB-021)</name>
    <dbReference type="NCBI Taxonomy" id="946362"/>
    <lineage>
        <taxon>Eukaryota</taxon>
        <taxon>Choanoflagellata</taxon>
        <taxon>Craspedida</taxon>
        <taxon>Salpingoecidae</taxon>
        <taxon>Salpingoeca</taxon>
    </lineage>
</organism>
<feature type="compositionally biased region" description="Basic residues" evidence="15">
    <location>
        <begin position="57"/>
        <end position="67"/>
    </location>
</feature>
<dbReference type="InterPro" id="IPR023298">
    <property type="entry name" value="ATPase_P-typ_TM_dom_sf"/>
</dbReference>
<dbReference type="PANTHER" id="PTHR43294">
    <property type="entry name" value="SODIUM/POTASSIUM-TRANSPORTING ATPASE SUBUNIT ALPHA"/>
    <property type="match status" value="1"/>
</dbReference>
<dbReference type="eggNOG" id="KOG0203">
    <property type="taxonomic scope" value="Eukaryota"/>
</dbReference>
<evidence type="ECO:0000256" key="13">
    <source>
        <dbReference type="ARBA" id="ARBA00023065"/>
    </source>
</evidence>
<dbReference type="GO" id="GO:1990573">
    <property type="term" value="P:potassium ion import across plasma membrane"/>
    <property type="evidence" value="ECO:0007669"/>
    <property type="project" value="TreeGrafter"/>
</dbReference>
<name>F2TY74_SALR5</name>
<evidence type="ECO:0000256" key="4">
    <source>
        <dbReference type="ARBA" id="ARBA00022475"/>
    </source>
</evidence>
<evidence type="ECO:0000256" key="10">
    <source>
        <dbReference type="ARBA" id="ARBA00022967"/>
    </source>
</evidence>
<dbReference type="Pfam" id="PF00690">
    <property type="entry name" value="Cation_ATPase_N"/>
    <property type="match status" value="1"/>
</dbReference>
<dbReference type="InterPro" id="IPR050510">
    <property type="entry name" value="Cation_transp_ATPase_P-type"/>
</dbReference>
<evidence type="ECO:0000256" key="11">
    <source>
        <dbReference type="ARBA" id="ARBA00022989"/>
    </source>
</evidence>
<dbReference type="Proteomes" id="UP000007799">
    <property type="component" value="Unassembled WGS sequence"/>
</dbReference>
<evidence type="ECO:0000256" key="8">
    <source>
        <dbReference type="ARBA" id="ARBA00022796"/>
    </source>
</evidence>
<dbReference type="PANTHER" id="PTHR43294:SF21">
    <property type="entry name" value="CATION TRANSPORTING ATPASE"/>
    <property type="match status" value="1"/>
</dbReference>
<dbReference type="SUPFAM" id="SSF81660">
    <property type="entry name" value="Metal cation-transporting ATPase, ATP-binding domain N"/>
    <property type="match status" value="1"/>
</dbReference>
<evidence type="ECO:0000256" key="12">
    <source>
        <dbReference type="ARBA" id="ARBA00023008"/>
    </source>
</evidence>
<dbReference type="EC" id="7.2.2.8" evidence="2"/>
<feature type="transmembrane region" description="Helical" evidence="16">
    <location>
        <begin position="215"/>
        <end position="235"/>
    </location>
</feature>
<keyword evidence="14 16" id="KW-0472">Membrane</keyword>
<protein>
    <recommendedName>
        <fullName evidence="2">P-type Cu(+) transporter</fullName>
        <ecNumber evidence="2">7.2.2.8</ecNumber>
    </recommendedName>
</protein>
<dbReference type="GO" id="GO:0005391">
    <property type="term" value="F:P-type sodium:potassium-exchanging transporter activity"/>
    <property type="evidence" value="ECO:0007669"/>
    <property type="project" value="TreeGrafter"/>
</dbReference>
<dbReference type="GO" id="GO:0140581">
    <property type="term" value="F:P-type monovalent copper transporter activity"/>
    <property type="evidence" value="ECO:0007669"/>
    <property type="project" value="UniProtKB-EC"/>
</dbReference>
<dbReference type="FunFam" id="1.20.1110.10:FF:000095">
    <property type="entry name" value="Sodium/potassium-transporting ATPase subunit alpha-1"/>
    <property type="match status" value="1"/>
</dbReference>
<evidence type="ECO:0000313" key="19">
    <source>
        <dbReference type="Proteomes" id="UP000007799"/>
    </source>
</evidence>
<dbReference type="InterPro" id="IPR004014">
    <property type="entry name" value="ATPase_P-typ_cation-transptr_N"/>
</dbReference>
<dbReference type="InterPro" id="IPR023214">
    <property type="entry name" value="HAD_sf"/>
</dbReference>
<dbReference type="Pfam" id="PF00122">
    <property type="entry name" value="E1-E2_ATPase"/>
    <property type="match status" value="1"/>
</dbReference>
<dbReference type="FunFam" id="2.70.150.10:FF:000003">
    <property type="entry name" value="Sodium/potassium-transporting ATPase subunit alpha"/>
    <property type="match status" value="1"/>
</dbReference>
<keyword evidence="8" id="KW-0187">Copper transport</keyword>
<feature type="transmembrane region" description="Helical" evidence="16">
    <location>
        <begin position="251"/>
        <end position="270"/>
    </location>
</feature>
<dbReference type="SUPFAM" id="SSF56784">
    <property type="entry name" value="HAD-like"/>
    <property type="match status" value="1"/>
</dbReference>
<sequence length="898" mass="98378">MTDQHDNASTNGGQPPSVHIHDESVDMRTDSYRLAMTHAQEPSFPVPHIIAEDPSQRRKRKKKKRLQQGRSTESQSPDGSQDSDQETSLAQSSPGLLKVPQDDSVESTQARALTASQRSAQMKKSLQRSLLRSTALEKKKRKQKGKPDLEDLKREVVMDDHAIPLHELQRRLGITDVSQGLSTEQVEAIRGREGLNVLSPPPTTLEWIKFLRQMVGGFATLLWIGAILCFIAYGIQVSQADPGVRVPADNLYLGIVLAVVVFVTGCFSYMQERRAADVMKSFIKLQPQKSRVHRNGKLEVLNAEELVRGDVVEVKAGDRIPADLRIIDEHGLKVDNSSLTGEAEPQSRSAECTSDTPLETKNIAFFSTNAVEGAGTGIVIRCGDNTVLGRIAGLASGVDSGDTPIAREIQHFINIISTVAVFLGITFFAVSLGTGYFWLDSVIFLIGIIVANVPEGLLATVTVCLTLTAKKMATKNCLVKHLEAVETLGSTSTICSDKTGTLTQNNMTVAHVCFDQQIREVNTDPDVEKDLPFAVNTSFRALFRVAVLCNKARFRAGNGPNKTDSTKHHRNGDANSDLPILLRSTVGDASECAIFKFTERCAQTVLDDPVLTDESIVVAERKKYPIVAEIPFNSKNKYQVSVHTTPDNDPRYLLVMKGAPERIFVRCSHIYRNGNIEPLTDDDRRTFDANCLQLGKYGERVLGFATLRLPLETYPTGFDFGKQSENVPLDDLVYCGLLALIDPPRPTVPAAVAKCRSAGIKVIMVTGDHPITAQAIAKQVGIIHSEKTADDIAEERGVDVSSVDPAEAGAIVIKVRVISVRNWIDHMHAHCREVLIYRLLTPSTTGTQNALTLLHSLSHTFTHICLLLVLCCPCPYLLPQLLVVAGRVGAGPHERGRP</sequence>
<dbReference type="GeneID" id="16079101"/>
<dbReference type="PRINTS" id="PR00121">
    <property type="entry name" value="NAKATPASE"/>
</dbReference>
<keyword evidence="5 16" id="KW-0812">Transmembrane</keyword>
<comment type="subcellular location">
    <subcellularLocation>
        <location evidence="1">Cell membrane</location>
        <topology evidence="1">Multi-pass membrane protein</topology>
    </subcellularLocation>
</comment>
<keyword evidence="9" id="KW-0067">ATP-binding</keyword>
<dbReference type="AlphaFoldDB" id="F2TY74"/>
<dbReference type="PROSITE" id="PS00154">
    <property type="entry name" value="ATPASE_E1_E2"/>
    <property type="match status" value="1"/>
</dbReference>
<evidence type="ECO:0000256" key="9">
    <source>
        <dbReference type="ARBA" id="ARBA00022840"/>
    </source>
</evidence>
<evidence type="ECO:0000313" key="18">
    <source>
        <dbReference type="EMBL" id="EGD76333.1"/>
    </source>
</evidence>
<keyword evidence="13" id="KW-0406">Ion transport</keyword>
<dbReference type="InterPro" id="IPR059000">
    <property type="entry name" value="ATPase_P-type_domA"/>
</dbReference>
<feature type="region of interest" description="Disordered" evidence="15">
    <location>
        <begin position="1"/>
        <end position="150"/>
    </location>
</feature>
<dbReference type="STRING" id="946362.F2TY74"/>
<dbReference type="RefSeq" id="XP_004998508.1">
    <property type="nucleotide sequence ID" value="XM_004998451.1"/>
</dbReference>
<evidence type="ECO:0000256" key="7">
    <source>
        <dbReference type="ARBA" id="ARBA00022741"/>
    </source>
</evidence>
<evidence type="ECO:0000259" key="17">
    <source>
        <dbReference type="SMART" id="SM00831"/>
    </source>
</evidence>
<evidence type="ECO:0000256" key="14">
    <source>
        <dbReference type="ARBA" id="ARBA00023136"/>
    </source>
</evidence>
<dbReference type="SMART" id="SM00831">
    <property type="entry name" value="Cation_ATPase_N"/>
    <property type="match status" value="1"/>
</dbReference>
<dbReference type="Gene3D" id="3.40.50.1000">
    <property type="entry name" value="HAD superfamily/HAD-like"/>
    <property type="match status" value="1"/>
</dbReference>
<dbReference type="OrthoDB" id="3352408at2759"/>
<dbReference type="FunFam" id="3.40.50.1000:FF:000144">
    <property type="entry name" value="copper-transporting ATPase 1 isoform X2"/>
    <property type="match status" value="1"/>
</dbReference>
<keyword evidence="10" id="KW-1278">Translocase</keyword>
<evidence type="ECO:0000256" key="15">
    <source>
        <dbReference type="SAM" id="MobiDB-lite"/>
    </source>
</evidence>
<dbReference type="Gene3D" id="2.70.150.10">
    <property type="entry name" value="Calcium-transporting ATPase, cytoplasmic transduction domain A"/>
    <property type="match status" value="1"/>
</dbReference>
<dbReference type="GO" id="GO:0036376">
    <property type="term" value="P:sodium ion export across plasma membrane"/>
    <property type="evidence" value="ECO:0007669"/>
    <property type="project" value="TreeGrafter"/>
</dbReference>
<feature type="compositionally biased region" description="Polar residues" evidence="15">
    <location>
        <begin position="106"/>
        <end position="132"/>
    </location>
</feature>
<dbReference type="EMBL" id="GL832956">
    <property type="protein sequence ID" value="EGD76333.1"/>
    <property type="molecule type" value="Genomic_DNA"/>
</dbReference>
<dbReference type="Gene3D" id="3.40.1110.10">
    <property type="entry name" value="Calcium-transporting ATPase, cytoplasmic domain N"/>
    <property type="match status" value="1"/>
</dbReference>
<dbReference type="GO" id="GO:0016887">
    <property type="term" value="F:ATP hydrolysis activity"/>
    <property type="evidence" value="ECO:0007669"/>
    <property type="project" value="InterPro"/>
</dbReference>
<dbReference type="GO" id="GO:0030007">
    <property type="term" value="P:intracellular potassium ion homeostasis"/>
    <property type="evidence" value="ECO:0007669"/>
    <property type="project" value="TreeGrafter"/>
</dbReference>